<dbReference type="Pfam" id="PF11316">
    <property type="entry name" value="Rhamno_transf"/>
    <property type="match status" value="1"/>
</dbReference>
<dbReference type="Proteomes" id="UP000273158">
    <property type="component" value="Unassembled WGS sequence"/>
</dbReference>
<organism evidence="6 7">
    <name type="scientific">Microbacterium telephonicum</name>
    <dbReference type="NCBI Taxonomy" id="1714841"/>
    <lineage>
        <taxon>Bacteria</taxon>
        <taxon>Bacillati</taxon>
        <taxon>Actinomycetota</taxon>
        <taxon>Actinomycetes</taxon>
        <taxon>Micrococcales</taxon>
        <taxon>Microbacteriaceae</taxon>
        <taxon>Microbacterium</taxon>
    </lineage>
</organism>
<name>A0A498BX81_9MICO</name>
<keyword evidence="4 6" id="KW-0808">Transferase</keyword>
<dbReference type="InterPro" id="IPR021466">
    <property type="entry name" value="Put_rhamnosyl_transferase"/>
</dbReference>
<protein>
    <submittedName>
        <fullName evidence="6">GT2 family glycosyltransferase</fullName>
    </submittedName>
</protein>
<evidence type="ECO:0000256" key="2">
    <source>
        <dbReference type="ARBA" id="ARBA00006739"/>
    </source>
</evidence>
<comment type="similarity">
    <text evidence="2">Belongs to the glycosyltransferase 2 family.</text>
</comment>
<evidence type="ECO:0000256" key="1">
    <source>
        <dbReference type="ARBA" id="ARBA00004776"/>
    </source>
</evidence>
<evidence type="ECO:0000256" key="4">
    <source>
        <dbReference type="ARBA" id="ARBA00022679"/>
    </source>
</evidence>
<dbReference type="EMBL" id="RCDB01000003">
    <property type="protein sequence ID" value="RLK47942.1"/>
    <property type="molecule type" value="Genomic_DNA"/>
</dbReference>
<dbReference type="PANTHER" id="PTHR43179:SF12">
    <property type="entry name" value="GALACTOFURANOSYLTRANSFERASE GLFT2"/>
    <property type="match status" value="1"/>
</dbReference>
<dbReference type="PANTHER" id="PTHR43179">
    <property type="entry name" value="RHAMNOSYLTRANSFERASE WBBL"/>
    <property type="match status" value="1"/>
</dbReference>
<accession>A0A498BX81</accession>
<dbReference type="AlphaFoldDB" id="A0A498BX81"/>
<proteinExistence type="inferred from homology"/>
<dbReference type="CDD" id="cd04186">
    <property type="entry name" value="GT_2_like_c"/>
    <property type="match status" value="1"/>
</dbReference>
<reference evidence="6 7" key="1">
    <citation type="journal article" date="2015" name="Stand. Genomic Sci.">
        <title>Genomic Encyclopedia of Bacterial and Archaeal Type Strains, Phase III: the genomes of soil and plant-associated and newly described type strains.</title>
        <authorList>
            <person name="Whitman W.B."/>
            <person name="Woyke T."/>
            <person name="Klenk H.P."/>
            <person name="Zhou Y."/>
            <person name="Lilburn T.G."/>
            <person name="Beck B.J."/>
            <person name="De Vos P."/>
            <person name="Vandamme P."/>
            <person name="Eisen J.A."/>
            <person name="Garrity G."/>
            <person name="Hugenholtz P."/>
            <person name="Kyrpides N.C."/>
        </authorList>
    </citation>
    <scope>NUCLEOTIDE SEQUENCE [LARGE SCALE GENOMIC DNA]</scope>
    <source>
        <strain evidence="6 7">S2T63</strain>
    </source>
</reference>
<comment type="caution">
    <text evidence="6">The sequence shown here is derived from an EMBL/GenBank/DDBJ whole genome shotgun (WGS) entry which is preliminary data.</text>
</comment>
<evidence type="ECO:0000259" key="5">
    <source>
        <dbReference type="Pfam" id="PF00535"/>
    </source>
</evidence>
<sequence length="897" mass="97758">MNTAESAPEFRPEGRADVAIVVVTYNSCADLDGLIASVREEARHVSIRLIIADNSSSDDSLMRARAHSDVVVVSTGGNLGYAGGINVAMRRMGDVESILILNPDLRIEPGAVARLLTTLRGEASIGAVVPRMLDADGNLYLSLRREPTLLRAAADAVLGRRWIGRPAPLSEYVRTPSDYVRARDVDWATGAAIMVRASVAEAVGEWDERFFLYSEETDYLRRVRVLGWRVRYEPEATVVHRRGGSGVSDELTALTVVNRVRYAQKHHPRTAGMYRLLVRAGEQLRRADRTHDRARWALARVDRWALLPRATYDPLPVPTFPEACVIIPAHNEAAVIDRTLAPLSDLAAAGRIEVIVSCNGCSDDTAARAAARPGVRVIESPIGSKVAAIDAAERVATMWPRVYLDADVVLSPRALAALVAELDDEQPLAGRPVAVVDAEASSRTVRRYQRARERMPSLSTHLWGAGIYALNAAARARFDEFPKVIADDVFVDEMFAPEEKRIVATDPVIVQAPRDSASLIGVLTRARRGPAQQGVDSGRETVRELGRSVRGPASAADAVTYLAFAGRARLRARRTSSVWERDDSTRIPLHTATATAAAAAAAAAAAPMITPPLRMDHVVLTRFNLPTPGPESLIRAQEGWLRNRIALFERYTVPSMKAQSTDAFTWVVYVDPLSPTWLLDSLAVHEAAGVLHVLPRESVTWRDAAADARAISGAHGDLLVTTNLDNDDAVGSDFIARIQQAAQTTPRAAIYLRDGLVIAGDEVYLRRDPDNAFCSVSEPWSAEPLTAWRDWHTMLHRHLPAVSVSGEPGWLQVIHGQNVSNRARGRRVSPRRYDARFPGLLDTIPVPSRVELASDSLLQRPLRAAVDTARGAAKATVLAVAGKDGLDSVKERLARVG</sequence>
<dbReference type="GO" id="GO:0016757">
    <property type="term" value="F:glycosyltransferase activity"/>
    <property type="evidence" value="ECO:0007669"/>
    <property type="project" value="UniProtKB-KW"/>
</dbReference>
<dbReference type="Pfam" id="PF00535">
    <property type="entry name" value="Glycos_transf_2"/>
    <property type="match status" value="2"/>
</dbReference>
<evidence type="ECO:0000256" key="3">
    <source>
        <dbReference type="ARBA" id="ARBA00022676"/>
    </source>
</evidence>
<keyword evidence="7" id="KW-1185">Reference proteome</keyword>
<comment type="pathway">
    <text evidence="1">Cell wall biogenesis; cell wall polysaccharide biosynthesis.</text>
</comment>
<dbReference type="InterPro" id="IPR029044">
    <property type="entry name" value="Nucleotide-diphossugar_trans"/>
</dbReference>
<dbReference type="OrthoDB" id="9771846at2"/>
<feature type="domain" description="Glycosyltransferase 2-like" evidence="5">
    <location>
        <begin position="20"/>
        <end position="139"/>
    </location>
</feature>
<dbReference type="Gene3D" id="3.90.550.10">
    <property type="entry name" value="Spore Coat Polysaccharide Biosynthesis Protein SpsA, Chain A"/>
    <property type="match status" value="2"/>
</dbReference>
<evidence type="ECO:0000313" key="6">
    <source>
        <dbReference type="EMBL" id="RLK47942.1"/>
    </source>
</evidence>
<gene>
    <name evidence="6" type="ORF">C7474_2541</name>
</gene>
<keyword evidence="3" id="KW-0328">Glycosyltransferase</keyword>
<dbReference type="InterPro" id="IPR001173">
    <property type="entry name" value="Glyco_trans_2-like"/>
</dbReference>
<dbReference type="SUPFAM" id="SSF53448">
    <property type="entry name" value="Nucleotide-diphospho-sugar transferases"/>
    <property type="match status" value="2"/>
</dbReference>
<feature type="domain" description="Glycosyltransferase 2-like" evidence="5">
    <location>
        <begin position="324"/>
        <end position="448"/>
    </location>
</feature>
<evidence type="ECO:0000313" key="7">
    <source>
        <dbReference type="Proteomes" id="UP000273158"/>
    </source>
</evidence>
<dbReference type="RefSeq" id="WP_121060376.1">
    <property type="nucleotide sequence ID" value="NZ_RCDB01000003.1"/>
</dbReference>